<keyword evidence="2" id="KW-1185">Reference proteome</keyword>
<sequence length="204" mass="21511">MFKLAGGDYYHVPATQAQRICPGLQATIDQAVEDGTVSMGCELTTYEPISSFLTDARVHILATRHGHQAGADAAAAATQDRAAEILDCITDTESLFDTREPLSHLESLVAAARLACEWEEQGPPPDDKTHNSTTTTAGLRAVVAAACATLGPLLAELPALWDAVAADGRFAALWDGLGEGRRAAGGISPEVRERMRWVVESGGA</sequence>
<proteinExistence type="predicted"/>
<accession>A0ABR1PLZ2</accession>
<evidence type="ECO:0000313" key="2">
    <source>
        <dbReference type="Proteomes" id="UP001430848"/>
    </source>
</evidence>
<organism evidence="1 2">
    <name type="scientific">Diaporthe eres</name>
    <name type="common">Phomopsis oblonga</name>
    <dbReference type="NCBI Taxonomy" id="83184"/>
    <lineage>
        <taxon>Eukaryota</taxon>
        <taxon>Fungi</taxon>
        <taxon>Dikarya</taxon>
        <taxon>Ascomycota</taxon>
        <taxon>Pezizomycotina</taxon>
        <taxon>Sordariomycetes</taxon>
        <taxon>Sordariomycetidae</taxon>
        <taxon>Diaporthales</taxon>
        <taxon>Diaporthaceae</taxon>
        <taxon>Diaporthe</taxon>
        <taxon>Diaporthe eres species complex</taxon>
    </lineage>
</organism>
<protein>
    <submittedName>
        <fullName evidence="1">Uncharacterized protein</fullName>
    </submittedName>
</protein>
<dbReference type="EMBL" id="JAKNSF020000004">
    <property type="protein sequence ID" value="KAK7739346.1"/>
    <property type="molecule type" value="Genomic_DNA"/>
</dbReference>
<evidence type="ECO:0000313" key="1">
    <source>
        <dbReference type="EMBL" id="KAK7739346.1"/>
    </source>
</evidence>
<name>A0ABR1PLZ2_DIAER</name>
<reference evidence="1 2" key="1">
    <citation type="submission" date="2024-02" db="EMBL/GenBank/DDBJ databases">
        <title>De novo assembly and annotation of 12 fungi associated with fruit tree decline syndrome in Ontario, Canada.</title>
        <authorList>
            <person name="Sulman M."/>
            <person name="Ellouze W."/>
            <person name="Ilyukhin E."/>
        </authorList>
    </citation>
    <scope>NUCLEOTIDE SEQUENCE [LARGE SCALE GENOMIC DNA]</scope>
    <source>
        <strain evidence="1 2">M169</strain>
    </source>
</reference>
<dbReference type="Proteomes" id="UP001430848">
    <property type="component" value="Unassembled WGS sequence"/>
</dbReference>
<comment type="caution">
    <text evidence="1">The sequence shown here is derived from an EMBL/GenBank/DDBJ whole genome shotgun (WGS) entry which is preliminary data.</text>
</comment>
<gene>
    <name evidence="1" type="ORF">SLS63_001689</name>
</gene>